<name>A0ABY6UBX5_BIOOC</name>
<evidence type="ECO:0000256" key="1">
    <source>
        <dbReference type="SAM" id="MobiDB-lite"/>
    </source>
</evidence>
<comment type="caution">
    <text evidence="2">The sequence shown here is derived from an EMBL/GenBank/DDBJ whole genome shotgun (WGS) entry which is preliminary data.</text>
</comment>
<protein>
    <submittedName>
        <fullName evidence="2">Uncharacterized protein</fullName>
    </submittedName>
</protein>
<reference evidence="2 3" key="1">
    <citation type="submission" date="2019-06" db="EMBL/GenBank/DDBJ databases">
        <authorList>
            <person name="Broberg M."/>
        </authorList>
    </citation>
    <scope>NUCLEOTIDE SEQUENCE [LARGE SCALE GENOMIC DNA]</scope>
</reference>
<proteinExistence type="predicted"/>
<keyword evidence="3" id="KW-1185">Reference proteome</keyword>
<feature type="compositionally biased region" description="Polar residues" evidence="1">
    <location>
        <begin position="20"/>
        <end position="37"/>
    </location>
</feature>
<dbReference type="EMBL" id="CABFNS010000774">
    <property type="protein sequence ID" value="VUC27686.1"/>
    <property type="molecule type" value="Genomic_DNA"/>
</dbReference>
<evidence type="ECO:0000313" key="2">
    <source>
        <dbReference type="EMBL" id="VUC27686.1"/>
    </source>
</evidence>
<gene>
    <name evidence="2" type="ORF">CLO192961_LOCUS218176</name>
</gene>
<dbReference type="Proteomes" id="UP000766486">
    <property type="component" value="Unassembled WGS sequence"/>
</dbReference>
<feature type="region of interest" description="Disordered" evidence="1">
    <location>
        <begin position="20"/>
        <end position="54"/>
    </location>
</feature>
<sequence>MSQGDGLRELELQLRQDGSPLTNHFRQTSMTRGNTPSGAARHFSDYSDEAPTHAPQEGTIWVRDRILEPQSLAYFFACVSGVPLPNGQTTRFPVLSVAELCFLNLPLSEWAPPPYNDSQGSAMDQITSHVGCLENIANFMLATRELRMIKTLVWSGMAPISERRWRELDLDSSDKFHDACQYFCAVIDVFHYLNTPAIKDRLRNAYNAIWDELSLIDYSLNFSRRARAEPELDLAGMWCEFIDALFASMTQHAHDWVTTHIERLRGPVLQRLSDIVKDKPAVTDISGYSQEEMELLNKLHDLMENAAQADTAIFLPMDGYSGCELVNHDDVPLPDATIPYREQPISFSVNKQVRELDYYARLEYLTTYKKWKEFDSIELGSIADRLEAVSKEDSLSANQIIAQHQARMELRGPLKPLTDEQWVLMSKSKGDSNRWGFIAYRMCYDHTNEEWEEFKAKFEADISNWRNEMPDMDDIKERSVVEWKEARELGLPENDVVAVRGHFASLVRLKLIPKHINPLVILAADKAVIDSYLKPTPGQGGFVLAVEAWFDADELGQNHGGLPEYGGMVKILGSVLWDDVSASMLLQARRLDDMWVLAQDHPLELYEGYMPRHAPATEIL</sequence>
<organism evidence="2 3">
    <name type="scientific">Bionectria ochroleuca</name>
    <name type="common">Gliocladium roseum</name>
    <dbReference type="NCBI Taxonomy" id="29856"/>
    <lineage>
        <taxon>Eukaryota</taxon>
        <taxon>Fungi</taxon>
        <taxon>Dikarya</taxon>
        <taxon>Ascomycota</taxon>
        <taxon>Pezizomycotina</taxon>
        <taxon>Sordariomycetes</taxon>
        <taxon>Hypocreomycetidae</taxon>
        <taxon>Hypocreales</taxon>
        <taxon>Bionectriaceae</taxon>
        <taxon>Clonostachys</taxon>
    </lineage>
</organism>
<accession>A0ABY6UBX5</accession>
<evidence type="ECO:0000313" key="3">
    <source>
        <dbReference type="Proteomes" id="UP000766486"/>
    </source>
</evidence>